<evidence type="ECO:0000259" key="1">
    <source>
        <dbReference type="Pfam" id="PF05641"/>
    </source>
</evidence>
<dbReference type="Pfam" id="PF05641">
    <property type="entry name" value="Agenet"/>
    <property type="match status" value="1"/>
</dbReference>
<accession>A0A2P2K9M5</accession>
<reference evidence="2" key="1">
    <citation type="submission" date="2018-02" db="EMBL/GenBank/DDBJ databases">
        <title>Rhizophora mucronata_Transcriptome.</title>
        <authorList>
            <person name="Meera S.P."/>
            <person name="Sreeshan A."/>
            <person name="Augustine A."/>
        </authorList>
    </citation>
    <scope>NUCLEOTIDE SEQUENCE</scope>
    <source>
        <tissue evidence="2">Leaf</tissue>
    </source>
</reference>
<feature type="domain" description="Agenet-like" evidence="1">
    <location>
        <begin position="11"/>
        <end position="52"/>
    </location>
</feature>
<name>A0A2P2K9M5_RHIMU</name>
<dbReference type="InterPro" id="IPR008395">
    <property type="entry name" value="Agenet-like_dom"/>
</dbReference>
<protein>
    <submittedName>
        <fullName evidence="2">Uncharacterized protein LOC105129476 isoform X3</fullName>
    </submittedName>
</protein>
<proteinExistence type="predicted"/>
<dbReference type="PANTHER" id="PTHR36805:SF7">
    <property type="entry name" value="AGENET DOMAIN-CONTAINING PROTEIN"/>
    <property type="match status" value="1"/>
</dbReference>
<dbReference type="EMBL" id="GGEC01021908">
    <property type="protein sequence ID" value="MBX02392.1"/>
    <property type="molecule type" value="Transcribed_RNA"/>
</dbReference>
<sequence>MDEHGLPFKVGQLVEVRSFLTGYRGAWFHCKILEIRQRKSGLECSLEYYDFPDEMCWWLNIFQNLIS</sequence>
<dbReference type="PANTHER" id="PTHR36805">
    <property type="entry name" value="AGENET DOMAIN-CONTAINING PROTEIN"/>
    <property type="match status" value="1"/>
</dbReference>
<organism evidence="2">
    <name type="scientific">Rhizophora mucronata</name>
    <name type="common">Asiatic mangrove</name>
    <dbReference type="NCBI Taxonomy" id="61149"/>
    <lineage>
        <taxon>Eukaryota</taxon>
        <taxon>Viridiplantae</taxon>
        <taxon>Streptophyta</taxon>
        <taxon>Embryophyta</taxon>
        <taxon>Tracheophyta</taxon>
        <taxon>Spermatophyta</taxon>
        <taxon>Magnoliopsida</taxon>
        <taxon>eudicotyledons</taxon>
        <taxon>Gunneridae</taxon>
        <taxon>Pentapetalae</taxon>
        <taxon>rosids</taxon>
        <taxon>fabids</taxon>
        <taxon>Malpighiales</taxon>
        <taxon>Rhizophoraceae</taxon>
        <taxon>Rhizophora</taxon>
    </lineage>
</organism>
<dbReference type="AlphaFoldDB" id="A0A2P2K9M5"/>
<evidence type="ECO:0000313" key="2">
    <source>
        <dbReference type="EMBL" id="MBX02392.1"/>
    </source>
</evidence>